<comment type="caution">
    <text evidence="1">The sequence shown here is derived from an EMBL/GenBank/DDBJ whole genome shotgun (WGS) entry which is preliminary data.</text>
</comment>
<dbReference type="OrthoDB" id="10421246at2759"/>
<organism evidence="1 2">
    <name type="scientific">Daphnia magna</name>
    <dbReference type="NCBI Taxonomy" id="35525"/>
    <lineage>
        <taxon>Eukaryota</taxon>
        <taxon>Metazoa</taxon>
        <taxon>Ecdysozoa</taxon>
        <taxon>Arthropoda</taxon>
        <taxon>Crustacea</taxon>
        <taxon>Branchiopoda</taxon>
        <taxon>Diplostraca</taxon>
        <taxon>Cladocera</taxon>
        <taxon>Anomopoda</taxon>
        <taxon>Daphniidae</taxon>
        <taxon>Daphnia</taxon>
    </lineage>
</organism>
<dbReference type="Proteomes" id="UP000076858">
    <property type="component" value="Unassembled WGS sequence"/>
</dbReference>
<protein>
    <submittedName>
        <fullName evidence="1">Uncharacterized protein</fullName>
    </submittedName>
</protein>
<name>A0A0P5ZVF3_9CRUS</name>
<proteinExistence type="predicted"/>
<keyword evidence="2" id="KW-1185">Reference proteome</keyword>
<gene>
    <name evidence="1" type="ORF">APZ42_030760</name>
</gene>
<accession>A0A0P5ZVF3</accession>
<sequence length="229" mass="26162">MKLISNHLFLVFLALLAIAVTGLIGSPLRLKSSQQTDIENHGKLSDLRNKIKARERHHYNGHDDGYHAPDKHNNLQLPSAFEWPKQQYESVAAYNPYNSQPQEPYSSLHTPSYDPSSFIYPLVYYTEPPTHAAYTPPFLSTPAYPQSPFFPAIHDDVPCSPESTTHYPQLYYKDLKKVPENYRRPGHTNLKKVPGTNIGGSAEFANNGEFEFPKFQDFFQDGLNKFQNF</sequence>
<reference evidence="1 2" key="1">
    <citation type="submission" date="2016-03" db="EMBL/GenBank/DDBJ databases">
        <title>EvidentialGene: Evidence-directed Construction of Genes on Genomes.</title>
        <authorList>
            <person name="Gilbert D.G."/>
            <person name="Choi J.-H."/>
            <person name="Mockaitis K."/>
            <person name="Colbourne J."/>
            <person name="Pfrender M."/>
        </authorList>
    </citation>
    <scope>NUCLEOTIDE SEQUENCE [LARGE SCALE GENOMIC DNA]</scope>
    <source>
        <strain evidence="1 2">Xinb3</strain>
        <tissue evidence="1">Complete organism</tissue>
    </source>
</reference>
<evidence type="ECO:0000313" key="2">
    <source>
        <dbReference type="Proteomes" id="UP000076858"/>
    </source>
</evidence>
<evidence type="ECO:0000313" key="1">
    <source>
        <dbReference type="EMBL" id="KZS05803.1"/>
    </source>
</evidence>
<dbReference type="EMBL" id="LRGB01002860">
    <property type="protein sequence ID" value="KZS05803.1"/>
    <property type="molecule type" value="Genomic_DNA"/>
</dbReference>
<dbReference type="AlphaFoldDB" id="A0A0P5ZVF3"/>